<evidence type="ECO:0000256" key="2">
    <source>
        <dbReference type="ARBA" id="ARBA00022525"/>
    </source>
</evidence>
<dbReference type="PANTHER" id="PTHR11385">
    <property type="entry name" value="SERUM ALBUMIN-RELATED"/>
    <property type="match status" value="1"/>
</dbReference>
<protein>
    <recommendedName>
        <fullName evidence="11">Albumin</fullName>
    </recommendedName>
</protein>
<dbReference type="EMBL" id="BAAFJT010000004">
    <property type="protein sequence ID" value="GAB0189489.1"/>
    <property type="molecule type" value="Genomic_DNA"/>
</dbReference>
<feature type="domain" description="Albumin" evidence="12">
    <location>
        <begin position="98"/>
        <end position="290"/>
    </location>
</feature>
<dbReference type="InterPro" id="IPR000264">
    <property type="entry name" value="ALB/AFP/VDB"/>
</dbReference>
<comment type="caution">
    <text evidence="13">The sequence shown here is derived from an EMBL/GenBank/DDBJ whole genome shotgun (WGS) entry which is preliminary data.</text>
</comment>
<feature type="domain" description="Albumin" evidence="12">
    <location>
        <begin position="484"/>
        <end position="681"/>
    </location>
</feature>
<dbReference type="InterPro" id="IPR020857">
    <property type="entry name" value="Serum_albumin_CS"/>
</dbReference>
<dbReference type="FunFam" id="1.10.246.10:FF:000001">
    <property type="entry name" value="Serum albumin"/>
    <property type="match status" value="3"/>
</dbReference>
<dbReference type="PANTHER" id="PTHR11385:SF14">
    <property type="entry name" value="AFAMIN"/>
    <property type="match status" value="1"/>
</dbReference>
<evidence type="ECO:0000256" key="11">
    <source>
        <dbReference type="ARBA" id="ARBA00039343"/>
    </source>
</evidence>
<feature type="domain" description="Albumin" evidence="12">
    <location>
        <begin position="291"/>
        <end position="483"/>
    </location>
</feature>
<keyword evidence="2" id="KW-0964">Secreted</keyword>
<feature type="domain" description="Albumin" evidence="12">
    <location>
        <begin position="736"/>
        <end position="1048"/>
    </location>
</feature>
<dbReference type="SMART" id="SM00103">
    <property type="entry name" value="ALBUMIN"/>
    <property type="match status" value="5"/>
</dbReference>
<keyword evidence="10" id="KW-1015">Disulfide bond</keyword>
<evidence type="ECO:0000256" key="4">
    <source>
        <dbReference type="ARBA" id="ARBA00022729"/>
    </source>
</evidence>
<evidence type="ECO:0000256" key="1">
    <source>
        <dbReference type="ARBA" id="ARBA00004613"/>
    </source>
</evidence>
<dbReference type="Gene3D" id="1.10.246.10">
    <property type="match status" value="9"/>
</dbReference>
<keyword evidence="7" id="KW-0106">Calcium</keyword>
<keyword evidence="14" id="KW-1185">Reference proteome</keyword>
<dbReference type="FunFam" id="1.10.246.10:FF:000002">
    <property type="entry name" value="Serum albumin"/>
    <property type="match status" value="3"/>
</dbReference>
<reference evidence="13 14" key="1">
    <citation type="submission" date="2024-06" db="EMBL/GenBank/DDBJ databases">
        <title>The draft genome of Grus japonensis, version 3.</title>
        <authorList>
            <person name="Nabeshima K."/>
            <person name="Suzuki S."/>
            <person name="Onuma M."/>
        </authorList>
    </citation>
    <scope>NUCLEOTIDE SEQUENCE [LARGE SCALE GENOMIC DNA]</scope>
    <source>
        <strain evidence="13 14">451A</strain>
    </source>
</reference>
<dbReference type="GO" id="GO:0005576">
    <property type="term" value="C:extracellular region"/>
    <property type="evidence" value="ECO:0007669"/>
    <property type="project" value="UniProtKB-SubCell"/>
</dbReference>
<keyword evidence="5" id="KW-0677">Repeat</keyword>
<dbReference type="CDD" id="cd00015">
    <property type="entry name" value="ALBUMIN"/>
    <property type="match status" value="4"/>
</dbReference>
<organism evidence="13 14">
    <name type="scientific">Grus japonensis</name>
    <name type="common">Japanese crane</name>
    <name type="synonym">Red-crowned crane</name>
    <dbReference type="NCBI Taxonomy" id="30415"/>
    <lineage>
        <taxon>Eukaryota</taxon>
        <taxon>Metazoa</taxon>
        <taxon>Chordata</taxon>
        <taxon>Craniata</taxon>
        <taxon>Vertebrata</taxon>
        <taxon>Euteleostomi</taxon>
        <taxon>Archelosauria</taxon>
        <taxon>Archosauria</taxon>
        <taxon>Dinosauria</taxon>
        <taxon>Saurischia</taxon>
        <taxon>Theropoda</taxon>
        <taxon>Coelurosauria</taxon>
        <taxon>Aves</taxon>
        <taxon>Neognathae</taxon>
        <taxon>Neoaves</taxon>
        <taxon>Gruiformes</taxon>
        <taxon>Gruidae</taxon>
        <taxon>Grus</taxon>
    </lineage>
</organism>
<dbReference type="GO" id="GO:0046872">
    <property type="term" value="F:metal ion binding"/>
    <property type="evidence" value="ECO:0007669"/>
    <property type="project" value="UniProtKB-KW"/>
</dbReference>
<sequence>MPSERKLNVPATRAEAGDLRITIIAPLRRSKEHSNPNATVNGAKLTRKPDGNSFNVTAVASEVEDQIGSRGKACIVCSVAEVNTVAGKFKQDTVPESFSNRALANHKSEIAHRYNDLKEETFKAVTMITFAQYLQRCSYDGLSKLVKDVVDLAQKCVANEDAPECTKSLPTIFLDEICQVEKLRDSYGAMADCCSKTDPERNECFLSFKVPQPDFVQPYQRPATDVICQQYNDDRVALLGHFIYTVARRNPFLYAPTILGLAADYEHALQSCCKESDIGTCLDEKATVIRERAKKLSLKQQYSCGILHKFGERTFKANKLALLSQKYPKAPFAEIIKILQDIKGIYKECCEGDMVECMDDRAELMTYMCSKQDVFSSKIKHCCEKPVVERSKCIIEAEFDDKPEDLPSLVEKYINDKEVCKSFEAGHDAFLSEFVYEYSRRHPEFSTQLILRITKGYETLLEKCCKTDNPADCYGNAQEELNNHIKETQDVVKTNCDLLNTHGEQDFLKALLIRYTKKMPQVSTETLLEIGKKMTSIGTKCCQLSEDKRLPCSEGYLSIVIQDMCRRQETTPINDNVSHCCSDSYAYRRPCFTAMGVDTKYVPPPFDPDMFNFDEKLCTAAPAEREIGQMKLLVNLIKRKPQMTEEQIKTIADGFTAMVDKCCKQSDIETCFGEEVASGEKYEENAMIMFAQYVQGGTLGKAVEMAEEVTGLAKRCAAAASDSLGCLKPLAPKVLKPVREDGLRQEHTCGILKKFGERTLKALKLAQISQKFPKADFVTVNKLVTDVANMHKDCCRGDTLQCMHDREDILHYVCTNHDIISSKIKKCCEKPLLQRSECIINAETDDKPADLSPHVREFIEDKGICDRFAQEKDTHVARLLMSFTKKMPQLTSAELIKFTKQMTAIGSKCCQLSQDKLLPCAEENLDLVLGEICRRHLTDPINPGVCHCCSSSYALRRPCLGKLEVDEHYVPLSLTPDLFTFREDLCTTEEETLQHKKQEMLINLIKYKPQITQEQLTSVTAAFAAMRERCCKDDDREACFAKEAGRNPDANFASGSSRFDSK</sequence>
<proteinExistence type="predicted"/>
<dbReference type="GO" id="GO:0008289">
    <property type="term" value="F:lipid binding"/>
    <property type="evidence" value="ECO:0007669"/>
    <property type="project" value="UniProtKB-KW"/>
</dbReference>
<dbReference type="AlphaFoldDB" id="A0ABC9WXF6"/>
<dbReference type="PROSITE" id="PS00212">
    <property type="entry name" value="ALBUMIN_1"/>
    <property type="match status" value="2"/>
</dbReference>
<evidence type="ECO:0000313" key="14">
    <source>
        <dbReference type="Proteomes" id="UP001623348"/>
    </source>
</evidence>
<gene>
    <name evidence="13" type="ORF">GRJ2_001414200</name>
</gene>
<comment type="subcellular location">
    <subcellularLocation>
        <location evidence="1">Secreted</location>
    </subcellularLocation>
</comment>
<name>A0ABC9WXF6_GRUJA</name>
<dbReference type="FunFam" id="1.10.246.10:FF:000003">
    <property type="entry name" value="Serum albumin"/>
    <property type="match status" value="1"/>
</dbReference>
<dbReference type="Proteomes" id="UP001623348">
    <property type="component" value="Unassembled WGS sequence"/>
</dbReference>
<keyword evidence="6" id="KW-0862">Zinc</keyword>
<evidence type="ECO:0000256" key="10">
    <source>
        <dbReference type="ARBA" id="ARBA00023157"/>
    </source>
</evidence>
<evidence type="ECO:0000256" key="7">
    <source>
        <dbReference type="ARBA" id="ARBA00022837"/>
    </source>
</evidence>
<keyword evidence="8" id="KW-0186">Copper</keyword>
<evidence type="ECO:0000256" key="8">
    <source>
        <dbReference type="ARBA" id="ARBA00023008"/>
    </source>
</evidence>
<accession>A0ABC9WXF6</accession>
<evidence type="ECO:0000313" key="13">
    <source>
        <dbReference type="EMBL" id="GAB0189489.1"/>
    </source>
</evidence>
<evidence type="ECO:0000256" key="9">
    <source>
        <dbReference type="ARBA" id="ARBA00023121"/>
    </source>
</evidence>
<evidence type="ECO:0000256" key="5">
    <source>
        <dbReference type="ARBA" id="ARBA00022737"/>
    </source>
</evidence>
<dbReference type="PROSITE" id="PS51438">
    <property type="entry name" value="ALBUMIN_2"/>
    <property type="match status" value="4"/>
</dbReference>
<dbReference type="PRINTS" id="PR00802">
    <property type="entry name" value="SERUMALBUMIN"/>
</dbReference>
<keyword evidence="9" id="KW-0446">Lipid-binding</keyword>
<keyword evidence="3" id="KW-0479">Metal-binding</keyword>
<evidence type="ECO:0000256" key="6">
    <source>
        <dbReference type="ARBA" id="ARBA00022833"/>
    </source>
</evidence>
<keyword evidence="4" id="KW-0732">Signal</keyword>
<dbReference type="SUPFAM" id="SSF48552">
    <property type="entry name" value="Serum albumin-like"/>
    <property type="match status" value="6"/>
</dbReference>
<evidence type="ECO:0000259" key="12">
    <source>
        <dbReference type="PROSITE" id="PS51438"/>
    </source>
</evidence>
<dbReference type="InterPro" id="IPR014760">
    <property type="entry name" value="Serum_albumin_N"/>
</dbReference>
<evidence type="ECO:0000256" key="3">
    <source>
        <dbReference type="ARBA" id="ARBA00022723"/>
    </source>
</evidence>
<dbReference type="InterPro" id="IPR020858">
    <property type="entry name" value="Serum_albumin-like"/>
</dbReference>
<dbReference type="Pfam" id="PF00273">
    <property type="entry name" value="Serum_albumin"/>
    <property type="match status" value="4"/>
</dbReference>